<protein>
    <submittedName>
        <fullName evidence="1">Uncharacterized protein</fullName>
    </submittedName>
</protein>
<evidence type="ECO:0000313" key="1">
    <source>
        <dbReference type="EMBL" id="AJT60739.1"/>
    </source>
</evidence>
<dbReference type="GeneID" id="26040361"/>
<dbReference type="EMBL" id="KP774835">
    <property type="protein sequence ID" value="AJT60739.1"/>
    <property type="molecule type" value="Genomic_DNA"/>
</dbReference>
<keyword evidence="2" id="KW-1185">Reference proteome</keyword>
<accession>A0A0R6CKR6</accession>
<organism evidence="1 2">
    <name type="scientific">Citrobacter phage CVT22</name>
    <dbReference type="NCBI Taxonomy" id="1622234"/>
    <lineage>
        <taxon>Viruses</taxon>
        <taxon>Duplodnaviria</taxon>
        <taxon>Heunggongvirae</taxon>
        <taxon>Uroviricota</taxon>
        <taxon>Caudoviricetes</taxon>
        <taxon>Zobellviridae</taxon>
        <taxon>Citrovirus</taxon>
        <taxon>Citrovirus coptotermitis</taxon>
    </lineage>
</organism>
<sequence length="62" mass="7273">MNLEIKDEVTGNRLLEADVLEGNYDYPFWFTVPEGEVGLTAEEAKRIYYFLEEVFNPKIINE</sequence>
<dbReference type="RefSeq" id="YP_009168418.1">
    <property type="nucleotide sequence ID" value="NC_027988.2"/>
</dbReference>
<evidence type="ECO:0000313" key="2">
    <source>
        <dbReference type="Proteomes" id="UP000202282"/>
    </source>
</evidence>
<dbReference type="KEGG" id="vg:26040361"/>
<reference evidence="1 2" key="1">
    <citation type="journal article" date="2015" name="Genome Announc.">
        <title>Complete Genome Sequence of Citrobacter Phage CVT22 Isolated from the Gut of the Formosan Subterranean Termite, Coptotermes formosanus Shiraki.</title>
        <authorList>
            <person name="Tikhe C.V."/>
            <person name="Martin T.M."/>
            <person name="Gissendanner C.R."/>
            <person name="Husseneder C."/>
        </authorList>
    </citation>
    <scope>NUCLEOTIDE SEQUENCE [LARGE SCALE GENOMIC DNA]</scope>
</reference>
<proteinExistence type="predicted"/>
<dbReference type="Proteomes" id="UP000202282">
    <property type="component" value="Segment"/>
</dbReference>
<name>A0A0R6CKR6_9CAUD</name>